<protein>
    <submittedName>
        <fullName evidence="1">Uncharacterized protein</fullName>
    </submittedName>
</protein>
<comment type="caution">
    <text evidence="1">The sequence shown here is derived from an EMBL/GenBank/DDBJ whole genome shotgun (WGS) entry which is preliminary data.</text>
</comment>
<dbReference type="STRING" id="36050.A0A1B8B0G1"/>
<evidence type="ECO:0000313" key="1">
    <source>
        <dbReference type="EMBL" id="OBS26192.1"/>
    </source>
</evidence>
<gene>
    <name evidence="1" type="ORF">FPOA_00133</name>
</gene>
<sequence length="476" mass="53549">MFEIGSLDKHCGPSYQPACCFGTDKSMQLYNQCSWTKEFPNCNKGKCASDVTEIVRSGTGSGDAWCSAHGGNDPFSNKKRVREERKYCCREDIKDQKWTDCDWESHTGVVPKGWGGNDYCLSGCPSNKLRVSMDHNIQECSRGARSMCCTPAYSTIVKRETKDDELAEALEIFLDNPKCTNDTQSYRYDSQATYPSSGEWPVYHDIWNRVLDYTGTTPSHAMVNRIFPLAGNNAGLVTEHIFERQSFRDFVNSSITGGLPSGAVSTLPPMDYNFWTVTALQPIPNAVPIGVSRAVTPIRRLMTVLGARRFENVFVLAGKDLNGVKSRIWSHHESTSKSNMRRYMTHDIAKFIECIRNALGVFVYLNHPMVHFRLMNIMREIRDELQNAEGYQIYTHGPATSVYACARFDEWAADHFATLASETADWALNWIGKAVAEWNLHPNHPFHPWVMSTLFALAALAGGLQVNLDGIPGQWH</sequence>
<evidence type="ECO:0000313" key="2">
    <source>
        <dbReference type="Proteomes" id="UP000091967"/>
    </source>
</evidence>
<proteinExistence type="predicted"/>
<dbReference type="OMA" id="WSHHEST"/>
<organism evidence="1 2">
    <name type="scientific">Fusarium poae</name>
    <dbReference type="NCBI Taxonomy" id="36050"/>
    <lineage>
        <taxon>Eukaryota</taxon>
        <taxon>Fungi</taxon>
        <taxon>Dikarya</taxon>
        <taxon>Ascomycota</taxon>
        <taxon>Pezizomycotina</taxon>
        <taxon>Sordariomycetes</taxon>
        <taxon>Hypocreomycetidae</taxon>
        <taxon>Hypocreales</taxon>
        <taxon>Nectriaceae</taxon>
        <taxon>Fusarium</taxon>
    </lineage>
</organism>
<dbReference type="EMBL" id="LYXU01000001">
    <property type="protein sequence ID" value="OBS26192.1"/>
    <property type="molecule type" value="Genomic_DNA"/>
</dbReference>
<accession>A0A1B8B0G1</accession>
<dbReference type="Proteomes" id="UP000091967">
    <property type="component" value="Unassembled WGS sequence"/>
</dbReference>
<dbReference type="AlphaFoldDB" id="A0A1B8B0G1"/>
<reference evidence="1 2" key="1">
    <citation type="submission" date="2016-06" db="EMBL/GenBank/DDBJ databases">
        <title>Living apart together: crosstalk between the core and supernumerary genomes in a fungal plant pathogen.</title>
        <authorList>
            <person name="Vanheule A."/>
            <person name="Audenaert K."/>
            <person name="Warris S."/>
            <person name="Van De Geest H."/>
            <person name="Schijlen E."/>
            <person name="Hofte M."/>
            <person name="De Saeger S."/>
            <person name="Haesaert G."/>
            <person name="Waalwijk C."/>
            <person name="Van Der Lee T."/>
        </authorList>
    </citation>
    <scope>NUCLEOTIDE SEQUENCE [LARGE SCALE GENOMIC DNA]</scope>
    <source>
        <strain evidence="1 2">2516</strain>
    </source>
</reference>
<keyword evidence="2" id="KW-1185">Reference proteome</keyword>
<name>A0A1B8B0G1_FUSPO</name>